<keyword evidence="2" id="KW-0808">Transferase</keyword>
<proteinExistence type="predicted"/>
<dbReference type="RefSeq" id="WP_068710097.1">
    <property type="nucleotide sequence ID" value="NZ_BAAAXQ010000034.1"/>
</dbReference>
<dbReference type="PROSITE" id="PS50011">
    <property type="entry name" value="PROTEIN_KINASE_DOM"/>
    <property type="match status" value="1"/>
</dbReference>
<dbReference type="SUPFAM" id="SSF56112">
    <property type="entry name" value="Protein kinase-like (PK-like)"/>
    <property type="match status" value="1"/>
</dbReference>
<name>A0ABN3Y3Z5_9ENTE</name>
<dbReference type="EMBL" id="BAAAXQ010000034">
    <property type="protein sequence ID" value="GAA3016799.1"/>
    <property type="molecule type" value="Genomic_DNA"/>
</dbReference>
<dbReference type="InterPro" id="IPR011009">
    <property type="entry name" value="Kinase-like_dom_sf"/>
</dbReference>
<comment type="caution">
    <text evidence="2">The sequence shown here is derived from an EMBL/GenBank/DDBJ whole genome shotgun (WGS) entry which is preliminary data.</text>
</comment>
<keyword evidence="3" id="KW-1185">Reference proteome</keyword>
<evidence type="ECO:0000313" key="2">
    <source>
        <dbReference type="EMBL" id="GAA3016799.1"/>
    </source>
</evidence>
<sequence length="312" mass="37040">MVENNDFVKMEIDGVKFKLREKADFSFLQQYGKVFCVFDQNDSGNISFGIENELKEKYFIKVAGAKTLEAFCQPDEAVKALKHTIRIYQELRCEILIDMITFGTFQNLFFVVFRWSDGECLFDHWNFDFYQSNPKIKSPREKFSDLSEKKKLQVADQILQFMTHVEEKEYIAVDFYDGSLMYDFDRNQLTICDIDFFQRKPVINNIGIEYWGAKRMKAPEEYILGAKINSKTNVFTVGALFFHLFGNYSNKMITKMDKENQFIPLQKEYWELPMQLYDIVLKAVNPFPEKRYETIRSLKEEWLTQCDKLYSC</sequence>
<reference evidence="2 3" key="1">
    <citation type="journal article" date="2019" name="Int. J. Syst. Evol. Microbiol.">
        <title>The Global Catalogue of Microorganisms (GCM) 10K type strain sequencing project: providing services to taxonomists for standard genome sequencing and annotation.</title>
        <authorList>
            <consortium name="The Broad Institute Genomics Platform"/>
            <consortium name="The Broad Institute Genome Sequencing Center for Infectious Disease"/>
            <person name="Wu L."/>
            <person name="Ma J."/>
        </authorList>
    </citation>
    <scope>NUCLEOTIDE SEQUENCE [LARGE SCALE GENOMIC DNA]</scope>
    <source>
        <strain evidence="2 3">JCM 8736</strain>
    </source>
</reference>
<protein>
    <submittedName>
        <fullName evidence="2">Serine/threonine protein kinase</fullName>
    </submittedName>
</protein>
<organism evidence="2 3">
    <name type="scientific">Tetragenococcus solitarius</name>
    <dbReference type="NCBI Taxonomy" id="71453"/>
    <lineage>
        <taxon>Bacteria</taxon>
        <taxon>Bacillati</taxon>
        <taxon>Bacillota</taxon>
        <taxon>Bacilli</taxon>
        <taxon>Lactobacillales</taxon>
        <taxon>Enterococcaceae</taxon>
        <taxon>Tetragenococcus</taxon>
    </lineage>
</organism>
<gene>
    <name evidence="2" type="ORF">GCM10019998_11230</name>
</gene>
<dbReference type="Proteomes" id="UP001501577">
    <property type="component" value="Unassembled WGS sequence"/>
</dbReference>
<dbReference type="InterPro" id="IPR000719">
    <property type="entry name" value="Prot_kinase_dom"/>
</dbReference>
<dbReference type="GO" id="GO:0004674">
    <property type="term" value="F:protein serine/threonine kinase activity"/>
    <property type="evidence" value="ECO:0007669"/>
    <property type="project" value="UniProtKB-KW"/>
</dbReference>
<keyword evidence="2" id="KW-0723">Serine/threonine-protein kinase</keyword>
<keyword evidence="2" id="KW-0418">Kinase</keyword>
<evidence type="ECO:0000313" key="3">
    <source>
        <dbReference type="Proteomes" id="UP001501577"/>
    </source>
</evidence>
<feature type="domain" description="Protein kinase" evidence="1">
    <location>
        <begin position="20"/>
        <end position="303"/>
    </location>
</feature>
<evidence type="ECO:0000259" key="1">
    <source>
        <dbReference type="PROSITE" id="PS50011"/>
    </source>
</evidence>
<dbReference type="Gene3D" id="1.10.510.10">
    <property type="entry name" value="Transferase(Phosphotransferase) domain 1"/>
    <property type="match status" value="1"/>
</dbReference>
<accession>A0ABN3Y3Z5</accession>